<keyword evidence="4" id="KW-0288">FMN</keyword>
<dbReference type="Proteomes" id="UP000282930">
    <property type="component" value="Chromosome"/>
</dbReference>
<evidence type="ECO:0000256" key="2">
    <source>
        <dbReference type="ARBA" id="ARBA00007118"/>
    </source>
</evidence>
<dbReference type="AlphaFoldDB" id="A0A3T0D7W8"/>
<name>A0A3T0D7W8_9FIRM</name>
<keyword evidence="3" id="KW-0285">Flavoprotein</keyword>
<keyword evidence="8" id="KW-1185">Reference proteome</keyword>
<dbReference type="PANTHER" id="PTHR43673:SF2">
    <property type="entry name" value="NITROREDUCTASE"/>
    <property type="match status" value="1"/>
</dbReference>
<gene>
    <name evidence="7" type="ORF">ELD05_11630</name>
</gene>
<evidence type="ECO:0000313" key="8">
    <source>
        <dbReference type="Proteomes" id="UP000282930"/>
    </source>
</evidence>
<comment type="similarity">
    <text evidence="2">Belongs to the nitroreductase family.</text>
</comment>
<reference evidence="7 8" key="1">
    <citation type="submission" date="2018-12" db="EMBL/GenBank/DDBJ databases">
        <title>Genome sequence from the cellulolytic species, Caldicellulosiruptor changbaiensis.</title>
        <authorList>
            <person name="Blumer-Schuette S.E."/>
            <person name="Mendoza C."/>
        </authorList>
    </citation>
    <scope>NUCLEOTIDE SEQUENCE [LARGE SCALE GENOMIC DNA]</scope>
    <source>
        <strain evidence="7 8">CBS-Z</strain>
    </source>
</reference>
<comment type="cofactor">
    <cofactor evidence="1">
        <name>FMN</name>
        <dbReference type="ChEBI" id="CHEBI:58210"/>
    </cofactor>
</comment>
<evidence type="ECO:0000256" key="5">
    <source>
        <dbReference type="ARBA" id="ARBA00023002"/>
    </source>
</evidence>
<organism evidence="7 8">
    <name type="scientific">Caldicellulosiruptor changbaiensis</name>
    <dbReference type="NCBI Taxonomy" id="1222016"/>
    <lineage>
        <taxon>Bacteria</taxon>
        <taxon>Bacillati</taxon>
        <taxon>Bacillota</taxon>
        <taxon>Bacillota incertae sedis</taxon>
        <taxon>Caldicellulosiruptorales</taxon>
        <taxon>Caldicellulosiruptoraceae</taxon>
        <taxon>Caldicellulosiruptor</taxon>
    </lineage>
</organism>
<evidence type="ECO:0000313" key="7">
    <source>
        <dbReference type="EMBL" id="AZT91227.1"/>
    </source>
</evidence>
<evidence type="ECO:0000256" key="4">
    <source>
        <dbReference type="ARBA" id="ARBA00022643"/>
    </source>
</evidence>
<evidence type="ECO:0000256" key="3">
    <source>
        <dbReference type="ARBA" id="ARBA00022630"/>
    </source>
</evidence>
<dbReference type="SUPFAM" id="SSF55469">
    <property type="entry name" value="FMN-dependent nitroreductase-like"/>
    <property type="match status" value="1"/>
</dbReference>
<dbReference type="GO" id="GO:0016491">
    <property type="term" value="F:oxidoreductase activity"/>
    <property type="evidence" value="ECO:0007669"/>
    <property type="project" value="UniProtKB-KW"/>
</dbReference>
<dbReference type="RefSeq" id="WP_127352560.1">
    <property type="nucleotide sequence ID" value="NZ_CP034791.1"/>
</dbReference>
<protein>
    <submittedName>
        <fullName evidence="7">Nitroreductase</fullName>
    </submittedName>
</protein>
<dbReference type="InterPro" id="IPR029479">
    <property type="entry name" value="Nitroreductase"/>
</dbReference>
<dbReference type="PANTHER" id="PTHR43673">
    <property type="entry name" value="NAD(P)H NITROREDUCTASE YDGI-RELATED"/>
    <property type="match status" value="1"/>
</dbReference>
<dbReference type="EMBL" id="CP034791">
    <property type="protein sequence ID" value="AZT91227.1"/>
    <property type="molecule type" value="Genomic_DNA"/>
</dbReference>
<feature type="domain" description="Nitroreductase" evidence="6">
    <location>
        <begin position="13"/>
        <end position="171"/>
    </location>
</feature>
<evidence type="ECO:0000256" key="1">
    <source>
        <dbReference type="ARBA" id="ARBA00001917"/>
    </source>
</evidence>
<dbReference type="KEGG" id="ccha:ELD05_11630"/>
<dbReference type="InterPro" id="IPR000415">
    <property type="entry name" value="Nitroreductase-like"/>
</dbReference>
<proteinExistence type="inferred from homology"/>
<accession>A0A3T0D7W8</accession>
<sequence>MSSVFENEIIKSIKERRSVRSFLPTQVEEEKIKLLLEAAIFAPSAVNGQPWFFTVVQNLDILNKMNQEIRNIILQSSDENLKKFASKEDFNVFHNAPMAIIVSGKENSQSAQVDCAAATQNIFLAAKSLGLATCWIGFVGILFSSPKAQDYIKLLKIPEGYKPLWAIALGYTENYPQTVPERNWNVVEWIK</sequence>
<keyword evidence="5" id="KW-0560">Oxidoreductase</keyword>
<dbReference type="Gene3D" id="3.40.109.10">
    <property type="entry name" value="NADH Oxidase"/>
    <property type="match status" value="1"/>
</dbReference>
<evidence type="ECO:0000259" key="6">
    <source>
        <dbReference type="Pfam" id="PF00881"/>
    </source>
</evidence>
<dbReference type="Pfam" id="PF00881">
    <property type="entry name" value="Nitroreductase"/>
    <property type="match status" value="1"/>
</dbReference>